<evidence type="ECO:0000256" key="2">
    <source>
        <dbReference type="SAM" id="Phobius"/>
    </source>
</evidence>
<dbReference type="KEGG" id="npi:G7071_04590"/>
<feature type="transmembrane region" description="Helical" evidence="2">
    <location>
        <begin position="163"/>
        <end position="180"/>
    </location>
</feature>
<gene>
    <name evidence="3" type="ORF">G7071_04590</name>
</gene>
<feature type="transmembrane region" description="Helical" evidence="2">
    <location>
        <begin position="220"/>
        <end position="237"/>
    </location>
</feature>
<dbReference type="Proteomes" id="UP000502035">
    <property type="component" value="Chromosome"/>
</dbReference>
<protein>
    <submittedName>
        <fullName evidence="3">Uncharacterized protein</fullName>
    </submittedName>
</protein>
<keyword evidence="2" id="KW-0812">Transmembrane</keyword>
<feature type="transmembrane region" description="Helical" evidence="2">
    <location>
        <begin position="60"/>
        <end position="77"/>
    </location>
</feature>
<feature type="transmembrane region" description="Helical" evidence="2">
    <location>
        <begin position="291"/>
        <end position="311"/>
    </location>
</feature>
<name>A0A6G7YDB4_9ACTN</name>
<feature type="compositionally biased region" description="Low complexity" evidence="1">
    <location>
        <begin position="36"/>
        <end position="50"/>
    </location>
</feature>
<evidence type="ECO:0000256" key="1">
    <source>
        <dbReference type="SAM" id="MobiDB-lite"/>
    </source>
</evidence>
<keyword evidence="2" id="KW-0472">Membrane</keyword>
<keyword evidence="4" id="KW-1185">Reference proteome</keyword>
<feature type="transmembrane region" description="Helical" evidence="2">
    <location>
        <begin position="323"/>
        <end position="345"/>
    </location>
</feature>
<reference evidence="3 4" key="1">
    <citation type="submission" date="2020-03" db="EMBL/GenBank/DDBJ databases">
        <title>Nocardioides sp. nov., isolated from fish.</title>
        <authorList>
            <person name="Hyun D.-W."/>
            <person name="Bae J.-W."/>
        </authorList>
    </citation>
    <scope>NUCLEOTIDE SEQUENCE [LARGE SCALE GENOMIC DNA]</scope>
    <source>
        <strain evidence="3 4">HDW12A</strain>
    </source>
</reference>
<evidence type="ECO:0000313" key="4">
    <source>
        <dbReference type="Proteomes" id="UP000502035"/>
    </source>
</evidence>
<dbReference type="AlphaFoldDB" id="A0A6G7YDB4"/>
<feature type="transmembrane region" description="Helical" evidence="2">
    <location>
        <begin position="133"/>
        <end position="156"/>
    </location>
</feature>
<feature type="transmembrane region" description="Helical" evidence="2">
    <location>
        <begin position="265"/>
        <end position="284"/>
    </location>
</feature>
<organism evidence="3 4">
    <name type="scientific">Nocardioides piscis</name>
    <dbReference type="NCBI Taxonomy" id="2714938"/>
    <lineage>
        <taxon>Bacteria</taxon>
        <taxon>Bacillati</taxon>
        <taxon>Actinomycetota</taxon>
        <taxon>Actinomycetes</taxon>
        <taxon>Propionibacteriales</taxon>
        <taxon>Nocardioidaceae</taxon>
        <taxon>Nocardioides</taxon>
    </lineage>
</organism>
<dbReference type="EMBL" id="CP049866">
    <property type="protein sequence ID" value="QIK74812.1"/>
    <property type="molecule type" value="Genomic_DNA"/>
</dbReference>
<accession>A0A6G7YDB4</accession>
<sequence>MSTPSRGPAGGPSRGTAKGRRIAEKPRTERRRPKLPAVRSSPRPASPVARSGLAGGAARLGAALLLVGLGLLVTAAVGVGPRWLDGVGAVVVATVLSGALAHRTGGRPLVAVGLAVAIGLLGLLLDLPAMRTAAAIGTVVVGGVYAVMATVPAVSFVRAAREVLFATVISSITAMAAIGFEPTFSPRRFEYAALLLALALVVAVVYRLGAGFHGLGRRGILAVVVGAVGLVLTLAYGELLREYGAGSVVESVVGFAAWTREHLGAFPRPLVVFLGIPALLWGCFQRARRRQGWWVCAFGVAATVPLAQGLLDPDGSFLEAGLRTAYSLVLGLAVGYLVVRIDLALTAPRGRRGRRAEEADAHRPEPSRFAEL</sequence>
<feature type="region of interest" description="Disordered" evidence="1">
    <location>
        <begin position="1"/>
        <end position="50"/>
    </location>
</feature>
<proteinExistence type="predicted"/>
<feature type="transmembrane region" description="Helical" evidence="2">
    <location>
        <begin position="192"/>
        <end position="208"/>
    </location>
</feature>
<evidence type="ECO:0000313" key="3">
    <source>
        <dbReference type="EMBL" id="QIK74812.1"/>
    </source>
</evidence>
<keyword evidence="2" id="KW-1133">Transmembrane helix</keyword>
<feature type="transmembrane region" description="Helical" evidence="2">
    <location>
        <begin position="108"/>
        <end position="127"/>
    </location>
</feature>
<dbReference type="RefSeq" id="WP_166315460.1">
    <property type="nucleotide sequence ID" value="NZ_CP049866.1"/>
</dbReference>
<feature type="transmembrane region" description="Helical" evidence="2">
    <location>
        <begin position="83"/>
        <end position="101"/>
    </location>
</feature>